<evidence type="ECO:0000313" key="12">
    <source>
        <dbReference type="EMBL" id="ANP27820.1"/>
    </source>
</evidence>
<dbReference type="SMART" id="SM00535">
    <property type="entry name" value="RIBOc"/>
    <property type="match status" value="1"/>
</dbReference>
<dbReference type="InterPro" id="IPR036389">
    <property type="entry name" value="RNase_III_sf"/>
</dbReference>
<dbReference type="FunFam" id="1.10.1520.10:FF:000001">
    <property type="entry name" value="Ribonuclease 3"/>
    <property type="match status" value="1"/>
</dbReference>
<feature type="binding site" evidence="9">
    <location>
        <position position="130"/>
    </location>
    <ligand>
        <name>Mg(2+)</name>
        <dbReference type="ChEBI" id="CHEBI:18420"/>
    </ligand>
</feature>
<feature type="domain" description="DRBM" evidence="10">
    <location>
        <begin position="171"/>
        <end position="238"/>
    </location>
</feature>
<dbReference type="Gene3D" id="3.30.160.20">
    <property type="match status" value="1"/>
</dbReference>
<dbReference type="CDD" id="cd10845">
    <property type="entry name" value="DSRM_RNAse_III_family"/>
    <property type="match status" value="1"/>
</dbReference>
<dbReference type="PANTHER" id="PTHR11207">
    <property type="entry name" value="RIBONUCLEASE III"/>
    <property type="match status" value="1"/>
</dbReference>
<evidence type="ECO:0000259" key="10">
    <source>
        <dbReference type="PROSITE" id="PS50137"/>
    </source>
</evidence>
<evidence type="ECO:0000256" key="1">
    <source>
        <dbReference type="ARBA" id="ARBA00000109"/>
    </source>
</evidence>
<evidence type="ECO:0000313" key="13">
    <source>
        <dbReference type="EMBL" id="QEU11789.1"/>
    </source>
</evidence>
<evidence type="ECO:0000256" key="4">
    <source>
        <dbReference type="ARBA" id="ARBA00022664"/>
    </source>
</evidence>
<keyword evidence="9" id="KW-0460">Magnesium</keyword>
<dbReference type="NCBIfam" id="TIGR02191">
    <property type="entry name" value="RNaseIII"/>
    <property type="match status" value="1"/>
</dbReference>
<proteinExistence type="inferred from homology"/>
<dbReference type="KEGG" id="dva:DAD186_12700"/>
<keyword evidence="15" id="KW-1185">Reference proteome</keyword>
<dbReference type="GO" id="GO:0008033">
    <property type="term" value="P:tRNA processing"/>
    <property type="evidence" value="ECO:0007669"/>
    <property type="project" value="UniProtKB-KW"/>
</dbReference>
<reference evidence="12 14" key="1">
    <citation type="submission" date="2015-06" db="EMBL/GenBank/DDBJ databases">
        <title>Investigation of pathophysiology for high-risk pregnancy and development of treatment modality based on it.</title>
        <authorList>
            <person name="Kim B.-C."/>
            <person name="Lim S."/>
        </authorList>
    </citation>
    <scope>NUCLEOTIDE SEQUENCE [LARGE SCALE GENOMIC DNA]</scope>
    <source>
        <strain evidence="12 14">AD1-86</strain>
    </source>
</reference>
<dbReference type="GO" id="GO:0005737">
    <property type="term" value="C:cytoplasm"/>
    <property type="evidence" value="ECO:0007669"/>
    <property type="project" value="UniProtKB-SubCell"/>
</dbReference>
<dbReference type="InterPro" id="IPR011907">
    <property type="entry name" value="RNase_III"/>
</dbReference>
<dbReference type="Proteomes" id="UP000323865">
    <property type="component" value="Chromosome"/>
</dbReference>
<dbReference type="RefSeq" id="WP_065247952.1">
    <property type="nucleotide sequence ID" value="NZ_CP012117.1"/>
</dbReference>
<comment type="similarity">
    <text evidence="2">Belongs to the ribonuclease III family.</text>
</comment>
<dbReference type="SUPFAM" id="SSF54768">
    <property type="entry name" value="dsRNA-binding domain-like"/>
    <property type="match status" value="1"/>
</dbReference>
<dbReference type="CDD" id="cd00593">
    <property type="entry name" value="RIBOc"/>
    <property type="match status" value="1"/>
</dbReference>
<keyword evidence="9" id="KW-0479">Metal-binding</keyword>
<evidence type="ECO:0000256" key="3">
    <source>
        <dbReference type="ARBA" id="ARBA00022552"/>
    </source>
</evidence>
<feature type="active site" evidence="9">
    <location>
        <position position="61"/>
    </location>
</feature>
<evidence type="ECO:0000256" key="7">
    <source>
        <dbReference type="ARBA" id="ARBA00022801"/>
    </source>
</evidence>
<evidence type="ECO:0000256" key="5">
    <source>
        <dbReference type="ARBA" id="ARBA00022722"/>
    </source>
</evidence>
<comment type="subunit">
    <text evidence="9">Homodimer.</text>
</comment>
<comment type="subcellular location">
    <subcellularLocation>
        <location evidence="9">Cytoplasm</location>
    </subcellularLocation>
</comment>
<organism evidence="12 14">
    <name type="scientific">Dermabacter vaginalis</name>
    <dbReference type="NCBI Taxonomy" id="1630135"/>
    <lineage>
        <taxon>Bacteria</taxon>
        <taxon>Bacillati</taxon>
        <taxon>Actinomycetota</taxon>
        <taxon>Actinomycetes</taxon>
        <taxon>Micrococcales</taxon>
        <taxon>Dermabacteraceae</taxon>
        <taxon>Dermabacter</taxon>
    </lineage>
</organism>
<feature type="active site" evidence="9">
    <location>
        <position position="133"/>
    </location>
</feature>
<evidence type="ECO:0000313" key="14">
    <source>
        <dbReference type="Proteomes" id="UP000092596"/>
    </source>
</evidence>
<evidence type="ECO:0000256" key="8">
    <source>
        <dbReference type="ARBA" id="ARBA00022884"/>
    </source>
</evidence>
<dbReference type="GO" id="GO:0006397">
    <property type="term" value="P:mRNA processing"/>
    <property type="evidence" value="ECO:0007669"/>
    <property type="project" value="UniProtKB-UniRule"/>
</dbReference>
<keyword evidence="7 9" id="KW-0378">Hydrolase</keyword>
<dbReference type="STRING" id="1630135.DAD186_12700"/>
<dbReference type="GO" id="GO:0004525">
    <property type="term" value="F:ribonuclease III activity"/>
    <property type="evidence" value="ECO:0007669"/>
    <property type="project" value="UniProtKB-UniRule"/>
</dbReference>
<feature type="binding site" evidence="9">
    <location>
        <position position="133"/>
    </location>
    <ligand>
        <name>Mg(2+)</name>
        <dbReference type="ChEBI" id="CHEBI:18420"/>
    </ligand>
</feature>
<dbReference type="GO" id="GO:0003725">
    <property type="term" value="F:double-stranded RNA binding"/>
    <property type="evidence" value="ECO:0007669"/>
    <property type="project" value="TreeGrafter"/>
</dbReference>
<keyword evidence="9" id="KW-0819">tRNA processing</keyword>
<dbReference type="GO" id="GO:0046872">
    <property type="term" value="F:metal ion binding"/>
    <property type="evidence" value="ECO:0007669"/>
    <property type="project" value="UniProtKB-KW"/>
</dbReference>
<dbReference type="GO" id="GO:0019843">
    <property type="term" value="F:rRNA binding"/>
    <property type="evidence" value="ECO:0007669"/>
    <property type="project" value="UniProtKB-KW"/>
</dbReference>
<comment type="cofactor">
    <cofactor evidence="9">
        <name>Mg(2+)</name>
        <dbReference type="ChEBI" id="CHEBI:18420"/>
    </cofactor>
</comment>
<comment type="catalytic activity">
    <reaction evidence="1 9">
        <text>Endonucleolytic cleavage to 5'-phosphomonoester.</text>
        <dbReference type="EC" id="3.1.26.3"/>
    </reaction>
</comment>
<accession>A0A1B0ZIQ8</accession>
<dbReference type="Pfam" id="PF00035">
    <property type="entry name" value="dsrm"/>
    <property type="match status" value="1"/>
</dbReference>
<dbReference type="PROSITE" id="PS50137">
    <property type="entry name" value="DS_RBD"/>
    <property type="match status" value="1"/>
</dbReference>
<reference evidence="13 15" key="2">
    <citation type="submission" date="2019-09" db="EMBL/GenBank/DDBJ databases">
        <title>FDA dAtabase for Regulatory Grade micrObial Sequences (FDA-ARGOS): Supporting development and validation of Infectious Disease Dx tests.</title>
        <authorList>
            <person name="Sciortino C."/>
            <person name="Tallon L."/>
            <person name="Sadzewicz L."/>
            <person name="Vavikolanu K."/>
            <person name="Mehta A."/>
            <person name="Aluvathingal J."/>
            <person name="Nadendla S."/>
            <person name="Nandy P."/>
            <person name="Geyer C."/>
            <person name="Yan Y."/>
            <person name="Sichtig H."/>
        </authorList>
    </citation>
    <scope>NUCLEOTIDE SEQUENCE [LARGE SCALE GENOMIC DNA]</scope>
    <source>
        <strain evidence="13 15">FDAARGOS_640</strain>
    </source>
</reference>
<dbReference type="PROSITE" id="PS00517">
    <property type="entry name" value="RNASE_3_1"/>
    <property type="match status" value="1"/>
</dbReference>
<evidence type="ECO:0000313" key="15">
    <source>
        <dbReference type="Proteomes" id="UP000323865"/>
    </source>
</evidence>
<sequence>MSRKSKRKAVPHLEDRSELLASLPLKGELDPDLLDLALTHRSYSFEHDECPQNERLEYLGDAVLGLAVADHLYRAFPDAPQGSLSRRRSTVVSTRALSHIARLHNLGAYLKLGKGEALTGGRDRDSVLEDAVEAIIGAVHLSLGAEAARVFVLDLLSPILDDDTFMLGAFDYKSRLQEIGALLDAVPTYTYDTWTEGDAEHFRAHVSVGDSLASAGEGTSKKGAEMEAARRAVLAYYSARGETFTMFED</sequence>
<dbReference type="PROSITE" id="PS50142">
    <property type="entry name" value="RNASE_3_2"/>
    <property type="match status" value="1"/>
</dbReference>
<gene>
    <name evidence="9 13" type="primary">rnc</name>
    <name evidence="12" type="ORF">DAD186_12700</name>
    <name evidence="13" type="ORF">FOB48_05415</name>
</gene>
<keyword evidence="3 9" id="KW-0698">rRNA processing</keyword>
<dbReference type="Gene3D" id="1.10.1520.10">
    <property type="entry name" value="Ribonuclease III domain"/>
    <property type="match status" value="1"/>
</dbReference>
<keyword evidence="4 9" id="KW-0507">mRNA processing</keyword>
<dbReference type="EMBL" id="CP012117">
    <property type="protein sequence ID" value="ANP27820.1"/>
    <property type="molecule type" value="Genomic_DNA"/>
</dbReference>
<feature type="binding site" evidence="9">
    <location>
        <position position="57"/>
    </location>
    <ligand>
        <name>Mg(2+)</name>
        <dbReference type="ChEBI" id="CHEBI:18420"/>
    </ligand>
</feature>
<evidence type="ECO:0000256" key="6">
    <source>
        <dbReference type="ARBA" id="ARBA00022759"/>
    </source>
</evidence>
<evidence type="ECO:0000259" key="11">
    <source>
        <dbReference type="PROSITE" id="PS50142"/>
    </source>
</evidence>
<dbReference type="Proteomes" id="UP000092596">
    <property type="component" value="Chromosome"/>
</dbReference>
<dbReference type="PANTHER" id="PTHR11207:SF0">
    <property type="entry name" value="RIBONUCLEASE 3"/>
    <property type="match status" value="1"/>
</dbReference>
<dbReference type="GO" id="GO:0006364">
    <property type="term" value="P:rRNA processing"/>
    <property type="evidence" value="ECO:0007669"/>
    <property type="project" value="UniProtKB-UniRule"/>
</dbReference>
<dbReference type="GO" id="GO:0010468">
    <property type="term" value="P:regulation of gene expression"/>
    <property type="evidence" value="ECO:0007669"/>
    <property type="project" value="TreeGrafter"/>
</dbReference>
<dbReference type="AlphaFoldDB" id="A0A1B0ZIQ8"/>
<keyword evidence="6 9" id="KW-0255">Endonuclease</keyword>
<name>A0A1B0ZIQ8_9MICO</name>
<keyword evidence="5 9" id="KW-0540">Nuclease</keyword>
<evidence type="ECO:0000256" key="9">
    <source>
        <dbReference type="HAMAP-Rule" id="MF_00104"/>
    </source>
</evidence>
<dbReference type="EMBL" id="CP044108">
    <property type="protein sequence ID" value="QEU11789.1"/>
    <property type="molecule type" value="Genomic_DNA"/>
</dbReference>
<dbReference type="EC" id="3.1.26.3" evidence="9"/>
<evidence type="ECO:0000256" key="2">
    <source>
        <dbReference type="ARBA" id="ARBA00010183"/>
    </source>
</evidence>
<feature type="domain" description="RNase III" evidence="11">
    <location>
        <begin position="10"/>
        <end position="144"/>
    </location>
</feature>
<keyword evidence="9" id="KW-0699">rRNA-binding</keyword>
<protein>
    <recommendedName>
        <fullName evidence="9">Ribonuclease 3</fullName>
        <ecNumber evidence="9">3.1.26.3</ecNumber>
    </recommendedName>
    <alternativeName>
        <fullName evidence="9">Ribonuclease III</fullName>
        <shortName evidence="9">RNase III</shortName>
    </alternativeName>
</protein>
<dbReference type="SMART" id="SM00358">
    <property type="entry name" value="DSRM"/>
    <property type="match status" value="1"/>
</dbReference>
<dbReference type="InterPro" id="IPR014720">
    <property type="entry name" value="dsRBD_dom"/>
</dbReference>
<dbReference type="PATRIC" id="fig|1630135.4.peg.1271"/>
<keyword evidence="8 9" id="KW-0694">RNA-binding</keyword>
<dbReference type="SUPFAM" id="SSF69065">
    <property type="entry name" value="RNase III domain-like"/>
    <property type="match status" value="1"/>
</dbReference>
<dbReference type="HAMAP" id="MF_00104">
    <property type="entry name" value="RNase_III"/>
    <property type="match status" value="1"/>
</dbReference>
<dbReference type="InterPro" id="IPR000999">
    <property type="entry name" value="RNase_III_dom"/>
</dbReference>
<keyword evidence="9" id="KW-0963">Cytoplasm</keyword>
<dbReference type="Pfam" id="PF14622">
    <property type="entry name" value="Ribonucleas_3_3"/>
    <property type="match status" value="1"/>
</dbReference>
<comment type="function">
    <text evidence="9">Digests double-stranded RNA. Involved in the processing of primary rRNA transcript to yield the immediate precursors to the large and small rRNAs (23S and 16S). Processes some mRNAs, and tRNAs when they are encoded in the rRNA operon. Processes pre-crRNA and tracrRNA of type II CRISPR loci if present in the organism.</text>
</comment>